<dbReference type="Proteomes" id="UP000187735">
    <property type="component" value="Chromosome"/>
</dbReference>
<keyword evidence="4" id="KW-1185">Reference proteome</keyword>
<reference evidence="3 4" key="1">
    <citation type="journal article" date="2016" name="Front. Microbiol.">
        <title>Fuerstia marisgermanicae gen. nov., sp. nov., an Unusual Member of the Phylum Planctomycetes from the German Wadden Sea.</title>
        <authorList>
            <person name="Kohn T."/>
            <person name="Heuer A."/>
            <person name="Jogler M."/>
            <person name="Vollmers J."/>
            <person name="Boedeker C."/>
            <person name="Bunk B."/>
            <person name="Rast P."/>
            <person name="Borchert D."/>
            <person name="Glockner I."/>
            <person name="Freese H.M."/>
            <person name="Klenk H.P."/>
            <person name="Overmann J."/>
            <person name="Kaster A.K."/>
            <person name="Rohde M."/>
            <person name="Wiegand S."/>
            <person name="Jogler C."/>
        </authorList>
    </citation>
    <scope>NUCLEOTIDE SEQUENCE [LARGE SCALE GENOMIC DNA]</scope>
    <source>
        <strain evidence="3 4">NH11</strain>
    </source>
</reference>
<sequence length="286" mass="31645">MTSNRSILLGTFLFSVLIGCSQNGSVPQAMSGSGSSEMFALADESQREAPQAEEKAAVSDPVARMIIRNGELAWKTADRTATGTRIRAAAQRSGGYLSGEHETRSEHRIDNYLTVRVPADRFEPLLADVSDGVDHFDTRQISATDVTDQFVDLDARLRVKKDTETRYRELLSEARNVDEVLKVERELSKLRGDIEAMEGKWNLLKNQAAMSTLTIRYYEITSVSNHFTDRFADSLRLGWLGIVEFVIAIAVMWPMLVIGLCVALVVRRIISASTARSAVQTESGVA</sequence>
<organism evidence="3 4">
    <name type="scientific">Fuerstiella marisgermanici</name>
    <dbReference type="NCBI Taxonomy" id="1891926"/>
    <lineage>
        <taxon>Bacteria</taxon>
        <taxon>Pseudomonadati</taxon>
        <taxon>Planctomycetota</taxon>
        <taxon>Planctomycetia</taxon>
        <taxon>Planctomycetales</taxon>
        <taxon>Planctomycetaceae</taxon>
        <taxon>Fuerstiella</taxon>
    </lineage>
</organism>
<protein>
    <recommendedName>
        <fullName evidence="2">DUF4349 domain-containing protein</fullName>
    </recommendedName>
</protein>
<keyword evidence="1" id="KW-0472">Membrane</keyword>
<feature type="transmembrane region" description="Helical" evidence="1">
    <location>
        <begin position="237"/>
        <end position="266"/>
    </location>
</feature>
<dbReference type="OrthoDB" id="280626at2"/>
<dbReference type="Pfam" id="PF14257">
    <property type="entry name" value="DUF4349"/>
    <property type="match status" value="1"/>
</dbReference>
<dbReference type="EMBL" id="CP017641">
    <property type="protein sequence ID" value="APZ94785.1"/>
    <property type="molecule type" value="Genomic_DNA"/>
</dbReference>
<dbReference type="PROSITE" id="PS51257">
    <property type="entry name" value="PROKAR_LIPOPROTEIN"/>
    <property type="match status" value="1"/>
</dbReference>
<evidence type="ECO:0000313" key="4">
    <source>
        <dbReference type="Proteomes" id="UP000187735"/>
    </source>
</evidence>
<dbReference type="STRING" id="1891926.Fuma_04424"/>
<evidence type="ECO:0000256" key="1">
    <source>
        <dbReference type="SAM" id="Phobius"/>
    </source>
</evidence>
<dbReference type="InterPro" id="IPR025645">
    <property type="entry name" value="DUF4349"/>
</dbReference>
<dbReference type="AlphaFoldDB" id="A0A1P8WL58"/>
<evidence type="ECO:0000259" key="2">
    <source>
        <dbReference type="Pfam" id="PF14257"/>
    </source>
</evidence>
<evidence type="ECO:0000313" key="3">
    <source>
        <dbReference type="EMBL" id="APZ94785.1"/>
    </source>
</evidence>
<gene>
    <name evidence="3" type="ORF">Fuma_04424</name>
</gene>
<keyword evidence="1" id="KW-0812">Transmembrane</keyword>
<name>A0A1P8WL58_9PLAN</name>
<keyword evidence="1" id="KW-1133">Transmembrane helix</keyword>
<dbReference type="RefSeq" id="WP_077026044.1">
    <property type="nucleotide sequence ID" value="NZ_CP017641.1"/>
</dbReference>
<feature type="domain" description="DUF4349" evidence="2">
    <location>
        <begin position="64"/>
        <end position="267"/>
    </location>
</feature>
<accession>A0A1P8WL58</accession>
<dbReference type="KEGG" id="fmr:Fuma_04424"/>
<proteinExistence type="predicted"/>